<keyword evidence="1" id="KW-1133">Transmembrane helix</keyword>
<feature type="transmembrane region" description="Helical" evidence="1">
    <location>
        <begin position="7"/>
        <end position="29"/>
    </location>
</feature>
<dbReference type="Proteomes" id="UP001546774">
    <property type="component" value="Unassembled WGS sequence"/>
</dbReference>
<sequence length="147" mass="17295">MKTMKRIIPFTILILAAVILFVVWFRAYVPVKSEAFHTDGSKIEFGENTAYEIGANSYGRPVFKNPSKAMKQFKKDYALGLDYMENVRGLPQFSSKYKVLTWYAWHCWQVEVVEDIENKEEVKEQLRAISEFANFYINSKMQHYNPF</sequence>
<organism evidence="2 3">
    <name type="scientific">Lachnospira intestinalis</name>
    <dbReference type="NCBI Taxonomy" id="3133158"/>
    <lineage>
        <taxon>Bacteria</taxon>
        <taxon>Bacillati</taxon>
        <taxon>Bacillota</taxon>
        <taxon>Clostridia</taxon>
        <taxon>Lachnospirales</taxon>
        <taxon>Lachnospiraceae</taxon>
        <taxon>Lachnospira</taxon>
    </lineage>
</organism>
<evidence type="ECO:0000313" key="2">
    <source>
        <dbReference type="EMBL" id="MEQ2555878.1"/>
    </source>
</evidence>
<evidence type="ECO:0000313" key="3">
    <source>
        <dbReference type="Proteomes" id="UP001546774"/>
    </source>
</evidence>
<keyword evidence="1" id="KW-0472">Membrane</keyword>
<keyword evidence="1" id="KW-0812">Transmembrane</keyword>
<comment type="caution">
    <text evidence="2">The sequence shown here is derived from an EMBL/GenBank/DDBJ whole genome shotgun (WGS) entry which is preliminary data.</text>
</comment>
<dbReference type="EMBL" id="JBBMFS010000013">
    <property type="protein sequence ID" value="MEQ2555878.1"/>
    <property type="molecule type" value="Genomic_DNA"/>
</dbReference>
<keyword evidence="3" id="KW-1185">Reference proteome</keyword>
<accession>A0ABV1H8S6</accession>
<protein>
    <submittedName>
        <fullName evidence="2">Uncharacterized protein</fullName>
    </submittedName>
</protein>
<reference evidence="2" key="1">
    <citation type="submission" date="2024-03" db="EMBL/GenBank/DDBJ databases">
        <title>Human intestinal bacterial collection.</title>
        <authorList>
            <person name="Pauvert C."/>
            <person name="Hitch T.C.A."/>
            <person name="Clavel T."/>
        </authorList>
    </citation>
    <scope>NUCLEOTIDE SEQUENCE [LARGE SCALE GENOMIC DNA]</scope>
    <source>
        <strain evidence="2">CLA-AA-H89B</strain>
    </source>
</reference>
<proteinExistence type="predicted"/>
<gene>
    <name evidence="2" type="ORF">WMO37_12845</name>
</gene>
<evidence type="ECO:0000256" key="1">
    <source>
        <dbReference type="SAM" id="Phobius"/>
    </source>
</evidence>
<name>A0ABV1H8S6_9FIRM</name>